<feature type="region of interest" description="Disordered" evidence="2">
    <location>
        <begin position="1"/>
        <end position="23"/>
    </location>
</feature>
<dbReference type="InterPro" id="IPR027417">
    <property type="entry name" value="P-loop_NTPase"/>
</dbReference>
<evidence type="ECO:0000313" key="5">
    <source>
        <dbReference type="Proteomes" id="UP000515708"/>
    </source>
</evidence>
<evidence type="ECO:0000259" key="3">
    <source>
        <dbReference type="PROSITE" id="PS50893"/>
    </source>
</evidence>
<feature type="domain" description="ABC transporter" evidence="3">
    <location>
        <begin position="66"/>
        <end position="263"/>
    </location>
</feature>
<gene>
    <name evidence="4" type="ORF">FVO59_07915</name>
</gene>
<accession>A0A7D7W7U7</accession>
<dbReference type="PROSITE" id="PS50893">
    <property type="entry name" value="ABC_TRANSPORTER_2"/>
    <property type="match status" value="1"/>
</dbReference>
<dbReference type="PANTHER" id="PTHR42781">
    <property type="entry name" value="SPERMIDINE/PUTRESCINE IMPORT ATP-BINDING PROTEIN POTA"/>
    <property type="match status" value="1"/>
</dbReference>
<keyword evidence="4" id="KW-0547">Nucleotide-binding</keyword>
<name>A0A7D7W7U7_9MICO</name>
<evidence type="ECO:0000256" key="1">
    <source>
        <dbReference type="ARBA" id="ARBA00022448"/>
    </source>
</evidence>
<keyword evidence="4" id="KW-0067">ATP-binding</keyword>
<dbReference type="InterPro" id="IPR050093">
    <property type="entry name" value="ABC_SmlMolc_Importer"/>
</dbReference>
<dbReference type="PANTHER" id="PTHR42781:SF4">
    <property type="entry name" value="SPERMIDINE_PUTRESCINE IMPORT ATP-BINDING PROTEIN POTA"/>
    <property type="match status" value="1"/>
</dbReference>
<dbReference type="Pfam" id="PF00005">
    <property type="entry name" value="ABC_tran"/>
    <property type="match status" value="1"/>
</dbReference>
<dbReference type="EMBL" id="CP043732">
    <property type="protein sequence ID" value="QMU97156.1"/>
    <property type="molecule type" value="Genomic_DNA"/>
</dbReference>
<dbReference type="GO" id="GO:0016887">
    <property type="term" value="F:ATP hydrolysis activity"/>
    <property type="evidence" value="ECO:0007669"/>
    <property type="project" value="InterPro"/>
</dbReference>
<dbReference type="Proteomes" id="UP000515708">
    <property type="component" value="Chromosome"/>
</dbReference>
<reference evidence="4 5" key="1">
    <citation type="journal article" date="2020" name="Front. Microbiol.">
        <title>Design of Bacterial Strain-Specific qPCR Assays Using NGS Data and Publicly Available Resources and Its Application to Track Biocontrol Strains.</title>
        <authorList>
            <person name="Hernandez I."/>
            <person name="Sant C."/>
            <person name="Martinez R."/>
            <person name="Fernandez C."/>
        </authorList>
    </citation>
    <scope>NUCLEOTIDE SEQUENCE [LARGE SCALE GENOMIC DNA]</scope>
    <source>
        <strain evidence="4 5">B24</strain>
    </source>
</reference>
<dbReference type="GO" id="GO:0005524">
    <property type="term" value="F:ATP binding"/>
    <property type="evidence" value="ECO:0007669"/>
    <property type="project" value="UniProtKB-KW"/>
</dbReference>
<dbReference type="SUPFAM" id="SSF52540">
    <property type="entry name" value="P-loop containing nucleoside triphosphate hydrolases"/>
    <property type="match status" value="1"/>
</dbReference>
<dbReference type="Gene3D" id="3.40.50.300">
    <property type="entry name" value="P-loop containing nucleotide triphosphate hydrolases"/>
    <property type="match status" value="1"/>
</dbReference>
<evidence type="ECO:0000256" key="2">
    <source>
        <dbReference type="SAM" id="MobiDB-lite"/>
    </source>
</evidence>
<evidence type="ECO:0000313" key="4">
    <source>
        <dbReference type="EMBL" id="QMU97156.1"/>
    </source>
</evidence>
<feature type="region of interest" description="Disordered" evidence="2">
    <location>
        <begin position="226"/>
        <end position="245"/>
    </location>
</feature>
<protein>
    <submittedName>
        <fullName evidence="4">ABC transporter ATP-binding protein</fullName>
    </submittedName>
</protein>
<keyword evidence="1" id="KW-0813">Transport</keyword>
<sequence>MPSTSIRRSKCSTSTSRSPSRTRFLTRWTSTSRRLHGGKRKSTMTALTAAMDDLREVAHPESDRGIRVDRLFKTFKRRGSSGEDVRAIDDVSLQVDPGELVVLLGPSGCGKTTLLRCVAGLEDADGGSISIGGRTVFSSDAKVMLNANERGLSMIFQAYALWPHMTVRDNVAYPLQSHGVRDKKEIAERVSRVLTAVGLERLAGEYPGTLSGGSSNGWPLHGRSSSILPSSCSTSRSRTSTRRFVTSCERRSDRCTPASASRRST</sequence>
<dbReference type="AlphaFoldDB" id="A0A7D7W7U7"/>
<dbReference type="InterPro" id="IPR003439">
    <property type="entry name" value="ABC_transporter-like_ATP-bd"/>
</dbReference>
<organism evidence="4 5">
    <name type="scientific">Microbacterium esteraromaticum</name>
    <dbReference type="NCBI Taxonomy" id="57043"/>
    <lineage>
        <taxon>Bacteria</taxon>
        <taxon>Bacillati</taxon>
        <taxon>Actinomycetota</taxon>
        <taxon>Actinomycetes</taxon>
        <taxon>Micrococcales</taxon>
        <taxon>Microbacteriaceae</taxon>
        <taxon>Microbacterium</taxon>
    </lineage>
</organism>
<proteinExistence type="predicted"/>